<proteinExistence type="predicted"/>
<dbReference type="EMBL" id="AP017655">
    <property type="protein sequence ID" value="BAV65433.1"/>
    <property type="molecule type" value="Genomic_DNA"/>
</dbReference>
<dbReference type="AlphaFoldDB" id="A0A1E1F4I3"/>
<sequence>MTAEIAQLWKPPCVASLDEGVRLHHGDRMAWLHMHYAYGLFYTSNALPMKASVDTLKLETARRVVALERGHAERALTANGFITRWTDEQCEAIASEMAEAMPRHKGVVQAVERTLAERRDEVFADKSLTRDDELFTVYQIRASNVPMEFGVSMMRHGIEVIKEDAIVTIERSLDYLSELRSNKEYRRFIPLLRVLTSLRRVHDVVIGN</sequence>
<organism evidence="1 2">
    <name type="scientific">Sphingobium cloacae</name>
    <dbReference type="NCBI Taxonomy" id="120107"/>
    <lineage>
        <taxon>Bacteria</taxon>
        <taxon>Pseudomonadati</taxon>
        <taxon>Pseudomonadota</taxon>
        <taxon>Alphaproteobacteria</taxon>
        <taxon>Sphingomonadales</taxon>
        <taxon>Sphingomonadaceae</taxon>
        <taxon>Sphingobium</taxon>
    </lineage>
</organism>
<dbReference type="KEGG" id="sclo:SCLO_1023930"/>
<name>A0A1E1F4I3_9SPHN</name>
<dbReference type="RefSeq" id="WP_096362144.1">
    <property type="nucleotide sequence ID" value="NZ_AP017655.1"/>
</dbReference>
<protein>
    <submittedName>
        <fullName evidence="1">Uncharacterized protein</fullName>
    </submittedName>
</protein>
<gene>
    <name evidence="1" type="ORF">SCLO_1023930</name>
</gene>
<keyword evidence="2" id="KW-1185">Reference proteome</keyword>
<evidence type="ECO:0000313" key="1">
    <source>
        <dbReference type="EMBL" id="BAV65433.1"/>
    </source>
</evidence>
<dbReference type="Proteomes" id="UP000218272">
    <property type="component" value="Chromosome SCLO_1"/>
</dbReference>
<accession>A0A1E1F4I3</accession>
<evidence type="ECO:0000313" key="2">
    <source>
        <dbReference type="Proteomes" id="UP000218272"/>
    </source>
</evidence>
<reference evidence="1 2" key="1">
    <citation type="submission" date="2016-10" db="EMBL/GenBank/DDBJ databases">
        <title>Complete Genome Sequence of the Nonylphenol-Degrading Bacterium Sphingobium cloacae JCM 10874T.</title>
        <authorList>
            <person name="Ootsuka M."/>
            <person name="Nishizawa T."/>
            <person name="Ohta H."/>
        </authorList>
    </citation>
    <scope>NUCLEOTIDE SEQUENCE [LARGE SCALE GENOMIC DNA]</scope>
    <source>
        <strain evidence="1 2">JCM 10874</strain>
    </source>
</reference>
<dbReference type="OrthoDB" id="9907559at2"/>